<evidence type="ECO:0000256" key="3">
    <source>
        <dbReference type="ARBA" id="ARBA00023180"/>
    </source>
</evidence>
<evidence type="ECO:0000256" key="2">
    <source>
        <dbReference type="ARBA" id="ARBA00022679"/>
    </source>
</evidence>
<dbReference type="InterPro" id="IPR007657">
    <property type="entry name" value="Glycosyltransferase_61"/>
</dbReference>
<evidence type="ECO:0000313" key="6">
    <source>
        <dbReference type="EMBL" id="GEN03981.1"/>
    </source>
</evidence>
<reference evidence="5 8" key="1">
    <citation type="submission" date="2012-11" db="EMBL/GenBank/DDBJ databases">
        <title>Whole genome sequence of Acetobacter indonesiensis 5H-1.</title>
        <authorList>
            <person name="Azuma Y."/>
            <person name="Higashiura N."/>
            <person name="Hirakawa H."/>
            <person name="Matsushita K."/>
        </authorList>
    </citation>
    <scope>NUCLEOTIDE SEQUENCE [LARGE SCALE GENOMIC DNA]</scope>
    <source>
        <strain evidence="5 8">5H-1</strain>
    </source>
</reference>
<evidence type="ECO:0000313" key="9">
    <source>
        <dbReference type="Proteomes" id="UP000194641"/>
    </source>
</evidence>
<protein>
    <recommendedName>
        <fullName evidence="4">Glycosyltransferase 61 catalytic domain-containing protein</fullName>
    </recommendedName>
</protein>
<evidence type="ECO:0000256" key="1">
    <source>
        <dbReference type="ARBA" id="ARBA00022676"/>
    </source>
</evidence>
<dbReference type="Pfam" id="PF04577">
    <property type="entry name" value="Glyco_transf_61"/>
    <property type="match status" value="1"/>
</dbReference>
<proteinExistence type="predicted"/>
<dbReference type="EMBL" id="BAMW01000082">
    <property type="protein sequence ID" value="GAN64562.1"/>
    <property type="molecule type" value="Genomic_DNA"/>
</dbReference>
<evidence type="ECO:0000313" key="8">
    <source>
        <dbReference type="Proteomes" id="UP000032673"/>
    </source>
</evidence>
<organism evidence="7 9">
    <name type="scientific">Acetobacter indonesiensis</name>
    <dbReference type="NCBI Taxonomy" id="104101"/>
    <lineage>
        <taxon>Bacteria</taxon>
        <taxon>Pseudomonadati</taxon>
        <taxon>Pseudomonadota</taxon>
        <taxon>Alphaproteobacteria</taxon>
        <taxon>Acetobacterales</taxon>
        <taxon>Acetobacteraceae</taxon>
        <taxon>Acetobacter</taxon>
    </lineage>
</organism>
<dbReference type="EMBL" id="BJXQ01000011">
    <property type="protein sequence ID" value="GEN03981.1"/>
    <property type="molecule type" value="Genomic_DNA"/>
</dbReference>
<dbReference type="EMBL" id="JOPA01000005">
    <property type="protein sequence ID" value="OUI96273.1"/>
    <property type="molecule type" value="Genomic_DNA"/>
</dbReference>
<evidence type="ECO:0000313" key="10">
    <source>
        <dbReference type="Proteomes" id="UP000321104"/>
    </source>
</evidence>
<sequence length="350" mass="39411">MIEFTDIQAVHRLEVATILSPEFTMPVPHVQNLHLIPQPILDAMRPGWLTGHHAPRPVTLTKLFDVFVTEEGLVFTAEKKLITQSVTQHTQDECHRAFMRVQSAHSVPEIRPSALLLRKRGDHNYGHWLIEVLPKLWVAEQYMERPILVVPELSAAMTHVVRDSIALSSHYQPEFLTMRNDDVCFFKELVMVNGLTDHGVYMSPLVFARTDAMRACVPNGSPQNLYVKRSNSNRQLTDYADIEAMLNRHGFKGVDPSELTFLEQIKVFKAARIVVGVMGAGLTNIVFCSPSAKIITLAPATMPDTFFAFIAALRGLDYHEVRGPMREEQTTGWDEPFSIMPSQIEALLAA</sequence>
<dbReference type="PANTHER" id="PTHR20961">
    <property type="entry name" value="GLYCOSYLTRANSFERASE"/>
    <property type="match status" value="1"/>
</dbReference>
<evidence type="ECO:0000313" key="7">
    <source>
        <dbReference type="EMBL" id="OUI96273.1"/>
    </source>
</evidence>
<evidence type="ECO:0000259" key="4">
    <source>
        <dbReference type="Pfam" id="PF04577"/>
    </source>
</evidence>
<reference evidence="6 10" key="4">
    <citation type="submission" date="2019-07" db="EMBL/GenBank/DDBJ databases">
        <title>Whole genome shotgun sequence of Acetobacter indonesiensis NBRC 16471.</title>
        <authorList>
            <person name="Hosoyama A."/>
            <person name="Uohara A."/>
            <person name="Ohji S."/>
            <person name="Ichikawa N."/>
        </authorList>
    </citation>
    <scope>NUCLEOTIDE SEQUENCE [LARGE SCALE GENOMIC DNA]</scope>
    <source>
        <strain evidence="6 10">NBRC 16471</strain>
    </source>
</reference>
<dbReference type="InterPro" id="IPR049625">
    <property type="entry name" value="Glyco_transf_61_cat"/>
</dbReference>
<keyword evidence="3" id="KW-0325">Glycoprotein</keyword>
<dbReference type="Proteomes" id="UP000194641">
    <property type="component" value="Unassembled WGS sequence"/>
</dbReference>
<evidence type="ECO:0000313" key="5">
    <source>
        <dbReference type="EMBL" id="GAN64562.1"/>
    </source>
</evidence>
<dbReference type="Proteomes" id="UP000321104">
    <property type="component" value="Unassembled WGS sequence"/>
</dbReference>
<accession>A0A252AXJ5</accession>
<dbReference type="Proteomes" id="UP000032673">
    <property type="component" value="Unassembled WGS sequence"/>
</dbReference>
<reference evidence="9" key="3">
    <citation type="submission" date="2014-06" db="EMBL/GenBank/DDBJ databases">
        <authorList>
            <person name="Winans N.J."/>
            <person name="Newell P.D."/>
            <person name="Douglas A.E."/>
        </authorList>
    </citation>
    <scope>NUCLEOTIDE SEQUENCE [LARGE SCALE GENOMIC DNA]</scope>
</reference>
<feature type="domain" description="Glycosyltransferase 61 catalytic" evidence="4">
    <location>
        <begin position="125"/>
        <end position="295"/>
    </location>
</feature>
<keyword evidence="8" id="KW-1185">Reference proteome</keyword>
<reference evidence="7" key="2">
    <citation type="submission" date="2014-06" db="EMBL/GenBank/DDBJ databases">
        <authorList>
            <person name="Ju J."/>
            <person name="Zhang J."/>
        </authorList>
    </citation>
    <scope>NUCLEOTIDE SEQUENCE [LARGE SCALE GENOMIC DNA]</scope>
    <source>
        <strain evidence="7">DmL_051</strain>
    </source>
</reference>
<comment type="caution">
    <text evidence="7">The sequence shown here is derived from an EMBL/GenBank/DDBJ whole genome shotgun (WGS) entry which is preliminary data.</text>
</comment>
<dbReference type="AlphaFoldDB" id="A0A252AXJ5"/>
<name>A0A252AXJ5_9PROT</name>
<gene>
    <name evidence="5" type="ORF">Abin_085_027</name>
    <name evidence="6" type="ORF">AIN02nite_20060</name>
    <name evidence="7" type="ORF">HK17_13325</name>
</gene>
<dbReference type="RefSeq" id="WP_048848218.1">
    <property type="nucleotide sequence ID" value="NZ_BAMW01000082.1"/>
</dbReference>
<keyword evidence="2" id="KW-0808">Transferase</keyword>
<keyword evidence="1" id="KW-0328">Glycosyltransferase</keyword>
<dbReference type="GO" id="GO:0016757">
    <property type="term" value="F:glycosyltransferase activity"/>
    <property type="evidence" value="ECO:0007669"/>
    <property type="project" value="UniProtKB-KW"/>
</dbReference>